<dbReference type="EMBL" id="CP012150">
    <property type="protein sequence ID" value="AKS35531.1"/>
    <property type="molecule type" value="Genomic_DNA"/>
</dbReference>
<organism evidence="1 2">
    <name type="scientific">Mycolicibacterium goodii</name>
    <name type="common">Mycobacterium goodii</name>
    <dbReference type="NCBI Taxonomy" id="134601"/>
    <lineage>
        <taxon>Bacteria</taxon>
        <taxon>Bacillati</taxon>
        <taxon>Actinomycetota</taxon>
        <taxon>Actinomycetes</taxon>
        <taxon>Mycobacteriales</taxon>
        <taxon>Mycobacteriaceae</taxon>
        <taxon>Mycolicibacterium</taxon>
    </lineage>
</organism>
<sequence length="224" mass="23019">MTFSLVARDAATGAFGMVICSSSPAVASRCAHARAGVGVVASQNVTNPALGPLVLDSLAAGADADAALKAALAREQFPDYRQVTVVDARGSTAVHSGPNSLGVHTHLEGDQAVAAGNLLADDSVITQMLSGFASSAAEAFEERLLDGLRGALAAGGEAGPVHSAGMLVVEDVPWPVTDLRVDHSDDPIGDLAALWRLWQPQKNDYRVRGIDPTQAPSYGVPGDQ</sequence>
<dbReference type="KEGG" id="mgo:AFA91_30520"/>
<dbReference type="Gene3D" id="3.60.20.10">
    <property type="entry name" value="Glutamine Phosphoribosylpyrophosphate, subunit 1, domain 1"/>
    <property type="match status" value="1"/>
</dbReference>
<evidence type="ECO:0000313" key="1">
    <source>
        <dbReference type="EMBL" id="AKS35531.1"/>
    </source>
</evidence>
<dbReference type="RefSeq" id="WP_049747987.1">
    <property type="nucleotide sequence ID" value="NZ_CP012150.1"/>
</dbReference>
<dbReference type="Proteomes" id="UP000062255">
    <property type="component" value="Chromosome"/>
</dbReference>
<dbReference type="InterPro" id="IPR029055">
    <property type="entry name" value="Ntn_hydrolases_N"/>
</dbReference>
<dbReference type="PANTHER" id="PTHR39328:SF1">
    <property type="entry name" value="BLL2871 PROTEIN"/>
    <property type="match status" value="1"/>
</dbReference>
<evidence type="ECO:0000313" key="2">
    <source>
        <dbReference type="Proteomes" id="UP000062255"/>
    </source>
</evidence>
<name>A0A0K0XDS0_MYCGD</name>
<dbReference type="AlphaFoldDB" id="A0A0K0XDS0"/>
<dbReference type="PANTHER" id="PTHR39328">
    <property type="entry name" value="BLL2871 PROTEIN"/>
    <property type="match status" value="1"/>
</dbReference>
<protein>
    <submittedName>
        <fullName evidence="1">Major pilin protein fimA</fullName>
    </submittedName>
</protein>
<accession>A0A0K0XDS0</accession>
<dbReference type="PATRIC" id="fig|134601.6.peg.6310"/>
<dbReference type="InterPro" id="IPR010430">
    <property type="entry name" value="DUF1028"/>
</dbReference>
<dbReference type="Pfam" id="PF06267">
    <property type="entry name" value="DUF1028"/>
    <property type="match status" value="1"/>
</dbReference>
<proteinExistence type="predicted"/>
<reference evidence="1 2" key="1">
    <citation type="submission" date="2015-07" db="EMBL/GenBank/DDBJ databases">
        <title>Complete genome sequence of Mycobacterium goodii X7B, a facultative thermophilic biodesulfurizing bacterium.</title>
        <authorList>
            <person name="Yu B."/>
            <person name="Li F."/>
            <person name="Xu P."/>
        </authorList>
    </citation>
    <scope>NUCLEOTIDE SEQUENCE [LARGE SCALE GENOMIC DNA]</scope>
    <source>
        <strain evidence="1 2">X7B</strain>
    </source>
</reference>
<dbReference type="STRING" id="134601.AFA91_30520"/>
<dbReference type="OrthoDB" id="9790012at2"/>
<dbReference type="SUPFAM" id="SSF56235">
    <property type="entry name" value="N-terminal nucleophile aminohydrolases (Ntn hydrolases)"/>
    <property type="match status" value="1"/>
</dbReference>
<gene>
    <name evidence="1" type="ORF">AFA91_30520</name>
</gene>